<dbReference type="EMBL" id="ML996127">
    <property type="protein sequence ID" value="KAF2736236.1"/>
    <property type="molecule type" value="Genomic_DNA"/>
</dbReference>
<name>A0A9P4R4D0_9PLEO</name>
<protein>
    <submittedName>
        <fullName evidence="1">Uncharacterized protein</fullName>
    </submittedName>
</protein>
<dbReference type="AlphaFoldDB" id="A0A9P4R4D0"/>
<gene>
    <name evidence="1" type="ORF">EJ04DRAFT_172959</name>
</gene>
<dbReference type="Gene3D" id="3.40.390.10">
    <property type="entry name" value="Collagenase (Catalytic Domain)"/>
    <property type="match status" value="1"/>
</dbReference>
<reference evidence="1" key="1">
    <citation type="journal article" date="2020" name="Stud. Mycol.">
        <title>101 Dothideomycetes genomes: a test case for predicting lifestyles and emergence of pathogens.</title>
        <authorList>
            <person name="Haridas S."/>
            <person name="Albert R."/>
            <person name="Binder M."/>
            <person name="Bloem J."/>
            <person name="Labutti K."/>
            <person name="Salamov A."/>
            <person name="Andreopoulos B."/>
            <person name="Baker S."/>
            <person name="Barry K."/>
            <person name="Bills G."/>
            <person name="Bluhm B."/>
            <person name="Cannon C."/>
            <person name="Castanera R."/>
            <person name="Culley D."/>
            <person name="Daum C."/>
            <person name="Ezra D."/>
            <person name="Gonzalez J."/>
            <person name="Henrissat B."/>
            <person name="Kuo A."/>
            <person name="Liang C."/>
            <person name="Lipzen A."/>
            <person name="Lutzoni F."/>
            <person name="Magnuson J."/>
            <person name="Mondo S."/>
            <person name="Nolan M."/>
            <person name="Ohm R."/>
            <person name="Pangilinan J."/>
            <person name="Park H.-J."/>
            <person name="Ramirez L."/>
            <person name="Alfaro M."/>
            <person name="Sun H."/>
            <person name="Tritt A."/>
            <person name="Yoshinaga Y."/>
            <person name="Zwiers L.-H."/>
            <person name="Turgeon B."/>
            <person name="Goodwin S."/>
            <person name="Spatafora J."/>
            <person name="Crous P."/>
            <person name="Grigoriev I."/>
        </authorList>
    </citation>
    <scope>NUCLEOTIDE SEQUENCE</scope>
    <source>
        <strain evidence="1">CBS 125425</strain>
    </source>
</reference>
<organism evidence="1 2">
    <name type="scientific">Polyplosphaeria fusca</name>
    <dbReference type="NCBI Taxonomy" id="682080"/>
    <lineage>
        <taxon>Eukaryota</taxon>
        <taxon>Fungi</taxon>
        <taxon>Dikarya</taxon>
        <taxon>Ascomycota</taxon>
        <taxon>Pezizomycotina</taxon>
        <taxon>Dothideomycetes</taxon>
        <taxon>Pleosporomycetidae</taxon>
        <taxon>Pleosporales</taxon>
        <taxon>Tetraplosphaeriaceae</taxon>
        <taxon>Polyplosphaeria</taxon>
    </lineage>
</organism>
<evidence type="ECO:0000313" key="1">
    <source>
        <dbReference type="EMBL" id="KAF2736236.1"/>
    </source>
</evidence>
<dbReference type="OrthoDB" id="4507347at2759"/>
<accession>A0A9P4R4D0</accession>
<dbReference type="Proteomes" id="UP000799444">
    <property type="component" value="Unassembled WGS sequence"/>
</dbReference>
<comment type="caution">
    <text evidence="1">The sequence shown here is derived from an EMBL/GenBank/DDBJ whole genome shotgun (WGS) entry which is preliminary data.</text>
</comment>
<dbReference type="InterPro" id="IPR024079">
    <property type="entry name" value="MetalloPept_cat_dom_sf"/>
</dbReference>
<sequence length="292" mass="32336">MMIGTDAQKDFLRQAFDNAFTLTALASSSLATMDARAMEVYGWIFGPEESEADQVVKELVKLSFEGMGGMSDEKSSASDLSRADVHVHCTHKRLELSHQGIKPRWYDPELEEHLRFRDIFDCNIAMAYTIVPSAALKPSLIQICPWFLEYAMNKDPKFQNQIKAGIMAKLAGKLDEWVTGKVYTPIDLVQLFDKVIVHEMSHTRNGGRTDDVGGFGGYGWKNVRALSTQRTDVAAGKKGPEKNADSIALFASAVQLLGVGVTINEDGTFVRPGDRRRALGIDPLKLKGRLLI</sequence>
<dbReference type="GO" id="GO:0008237">
    <property type="term" value="F:metallopeptidase activity"/>
    <property type="evidence" value="ECO:0007669"/>
    <property type="project" value="InterPro"/>
</dbReference>
<evidence type="ECO:0000313" key="2">
    <source>
        <dbReference type="Proteomes" id="UP000799444"/>
    </source>
</evidence>
<proteinExistence type="predicted"/>
<keyword evidence="2" id="KW-1185">Reference proteome</keyword>
<dbReference type="SUPFAM" id="SSF55486">
    <property type="entry name" value="Metalloproteases ('zincins'), catalytic domain"/>
    <property type="match status" value="1"/>
</dbReference>